<dbReference type="EMBL" id="JARBHB010000005">
    <property type="protein sequence ID" value="KAJ8882582.1"/>
    <property type="molecule type" value="Genomic_DNA"/>
</dbReference>
<name>A0ABQ9HE39_9NEOP</name>
<reference evidence="2 3" key="1">
    <citation type="submission" date="2023-02" db="EMBL/GenBank/DDBJ databases">
        <title>LHISI_Scaffold_Assembly.</title>
        <authorList>
            <person name="Stuart O.P."/>
            <person name="Cleave R."/>
            <person name="Magrath M.J.L."/>
            <person name="Mikheyev A.S."/>
        </authorList>
    </citation>
    <scope>NUCLEOTIDE SEQUENCE [LARGE SCALE GENOMIC DNA]</scope>
    <source>
        <strain evidence="2">Daus_M_001</strain>
        <tissue evidence="2">Leg muscle</tissue>
    </source>
</reference>
<keyword evidence="3" id="KW-1185">Reference proteome</keyword>
<dbReference type="PANTHER" id="PTHR47592">
    <property type="entry name" value="PBF68 PROTEIN"/>
    <property type="match status" value="1"/>
</dbReference>
<evidence type="ECO:0000313" key="2">
    <source>
        <dbReference type="EMBL" id="KAJ8882582.1"/>
    </source>
</evidence>
<evidence type="ECO:0000313" key="3">
    <source>
        <dbReference type="Proteomes" id="UP001159363"/>
    </source>
</evidence>
<comment type="caution">
    <text evidence="2">The sequence shown here is derived from an EMBL/GenBank/DDBJ whole genome shotgun (WGS) entry which is preliminary data.</text>
</comment>
<organism evidence="2 3">
    <name type="scientific">Dryococelus australis</name>
    <dbReference type="NCBI Taxonomy" id="614101"/>
    <lineage>
        <taxon>Eukaryota</taxon>
        <taxon>Metazoa</taxon>
        <taxon>Ecdysozoa</taxon>
        <taxon>Arthropoda</taxon>
        <taxon>Hexapoda</taxon>
        <taxon>Insecta</taxon>
        <taxon>Pterygota</taxon>
        <taxon>Neoptera</taxon>
        <taxon>Polyneoptera</taxon>
        <taxon>Phasmatodea</taxon>
        <taxon>Verophasmatodea</taxon>
        <taxon>Anareolatae</taxon>
        <taxon>Phasmatidae</taxon>
        <taxon>Eurycanthinae</taxon>
        <taxon>Dryococelus</taxon>
    </lineage>
</organism>
<accession>A0ABQ9HE39</accession>
<proteinExistence type="predicted"/>
<feature type="domain" description="Retrovirus-related Pol polyprotein from transposon TNT 1-94-like beta-barrel" evidence="1">
    <location>
        <begin position="308"/>
        <end position="390"/>
    </location>
</feature>
<dbReference type="Pfam" id="PF14223">
    <property type="entry name" value="Retrotran_gag_2"/>
    <property type="match status" value="1"/>
</dbReference>
<dbReference type="InterPro" id="IPR054722">
    <property type="entry name" value="PolX-like_BBD"/>
</dbReference>
<dbReference type="Proteomes" id="UP001159363">
    <property type="component" value="Chromosome 4"/>
</dbReference>
<gene>
    <name evidence="2" type="ORF">PR048_014393</name>
</gene>
<evidence type="ECO:0000259" key="1">
    <source>
        <dbReference type="Pfam" id="PF22936"/>
    </source>
</evidence>
<dbReference type="PANTHER" id="PTHR47592:SF27">
    <property type="entry name" value="OS08G0421700 PROTEIN"/>
    <property type="match status" value="1"/>
</dbReference>
<dbReference type="Pfam" id="PF22936">
    <property type="entry name" value="Pol_BBD"/>
    <property type="match status" value="1"/>
</dbReference>
<protein>
    <recommendedName>
        <fullName evidence="1">Retrovirus-related Pol polyprotein from transposon TNT 1-94-like beta-barrel domain-containing protein</fullName>
    </recommendedName>
</protein>
<sequence length="426" mass="47814">MTGGDVGTPCGSVLMTTLGSDTSGSLRCGDSSRATRNCDTTPHTHSGQCESLQHSNRKTVEMLLNQADIKNLCVEKRRKNDKALSLLTLVVSDTYFDDIGRCELASELWEILEGIYTNYGLLHMIIILKEMVNTTKTDDFTMQENVSKIQNLNRKLIKKKGLHFTDKLLAMFFLMGLPLEKYDGLVRGMEKDGDNLTPAVVKAKLLLEEKRIKRDEDQKVNMEGAKALAVKQQLLNRYPNFDTKRKFDYKPRDQRNILCFACNEPRHIARFCTKVARQDNATKTEDQKQGPGYGEQGRQLGNAQTNCWLLDTAASHHMTPNRDIMRNFNANVHGEVEVTNGQMAKIKGVGTVTKLKDKHGGWSIELSDVFYGPDLCNNLISGKLLDAKGMEIRIIHGCVTVLDDNVEIFKALSGIECNVYIVECET</sequence>